<sequence>MLGWEGRFEPVGCTGKSVVVVPLVRIEPEDRFLLVVRLADGTEVPFTLSGATRKEGEWPDQQVNVFLAPDTREELKDQLKTAREMRDGLMDDVRRFYREDTPDHALAKLLAAGASKQTPFKLLKKRVIKSEGEETTVRIYKGKAKAAVLFTVTNHDPSKPWNLLEARLVTIRPGENPEPYVFGDKKPFALRADRDEIAPGESGNVAVVVDRSAFTTENGNAELILEIYRKDGWRQAYVVLDERLTRQ</sequence>
<dbReference type="KEGG" id="cfus:CYFUS_000086"/>
<organism evidence="1 2">
    <name type="scientific">Cystobacter fuscus</name>
    <dbReference type="NCBI Taxonomy" id="43"/>
    <lineage>
        <taxon>Bacteria</taxon>
        <taxon>Pseudomonadati</taxon>
        <taxon>Myxococcota</taxon>
        <taxon>Myxococcia</taxon>
        <taxon>Myxococcales</taxon>
        <taxon>Cystobacterineae</taxon>
        <taxon>Archangiaceae</taxon>
        <taxon>Cystobacter</taxon>
    </lineage>
</organism>
<proteinExistence type="predicted"/>
<evidence type="ECO:0008006" key="3">
    <source>
        <dbReference type="Google" id="ProtNLM"/>
    </source>
</evidence>
<dbReference type="Proteomes" id="UP000217257">
    <property type="component" value="Chromosome"/>
</dbReference>
<dbReference type="AlphaFoldDB" id="A0A250ISG2"/>
<dbReference type="EMBL" id="CP022098">
    <property type="protein sequence ID" value="ATB34679.1"/>
    <property type="molecule type" value="Genomic_DNA"/>
</dbReference>
<reference evidence="1 2" key="1">
    <citation type="submission" date="2017-06" db="EMBL/GenBank/DDBJ databases">
        <title>Sequencing and comparative analysis of myxobacterial genomes.</title>
        <authorList>
            <person name="Rupp O."/>
            <person name="Goesmann A."/>
            <person name="Sogaard-Andersen L."/>
        </authorList>
    </citation>
    <scope>NUCLEOTIDE SEQUENCE [LARGE SCALE GENOMIC DNA]</scope>
    <source>
        <strain evidence="1 2">DSM 52655</strain>
    </source>
</reference>
<gene>
    <name evidence="1" type="ORF">CYFUS_000086</name>
</gene>
<name>A0A250ISG2_9BACT</name>
<dbReference type="InterPro" id="IPR011754">
    <property type="entry name" value="Mxa_paralog_2268"/>
</dbReference>
<evidence type="ECO:0000313" key="2">
    <source>
        <dbReference type="Proteomes" id="UP000217257"/>
    </source>
</evidence>
<protein>
    <recommendedName>
        <fullName evidence="3">DUF2381 family protein</fullName>
    </recommendedName>
</protein>
<dbReference type="Pfam" id="PF09544">
    <property type="entry name" value="DUF2381"/>
    <property type="match status" value="1"/>
</dbReference>
<accession>A0A250ISG2</accession>
<evidence type="ECO:0000313" key="1">
    <source>
        <dbReference type="EMBL" id="ATB34679.1"/>
    </source>
</evidence>